<dbReference type="PROSITE" id="PS50110">
    <property type="entry name" value="RESPONSE_REGULATORY"/>
    <property type="match status" value="1"/>
</dbReference>
<name>A0AA37CJP2_AQUAC</name>
<dbReference type="AlphaFoldDB" id="A0AA37CJP2"/>
<accession>A0AA37CJP2</accession>
<dbReference type="InterPro" id="IPR011006">
    <property type="entry name" value="CheY-like_superfamily"/>
</dbReference>
<dbReference type="SMART" id="SM00448">
    <property type="entry name" value="REC"/>
    <property type="match status" value="1"/>
</dbReference>
<evidence type="ECO:0000313" key="5">
    <source>
        <dbReference type="EMBL" id="GIZ94922.1"/>
    </source>
</evidence>
<evidence type="ECO:0000256" key="2">
    <source>
        <dbReference type="PROSITE-ProRule" id="PRU00169"/>
    </source>
</evidence>
<dbReference type="InterPro" id="IPR050595">
    <property type="entry name" value="Bact_response_regulator"/>
</dbReference>
<dbReference type="Pfam" id="PF00072">
    <property type="entry name" value="Response_reg"/>
    <property type="match status" value="1"/>
</dbReference>
<reference evidence="4 7" key="1">
    <citation type="submission" date="2021-07" db="EMBL/GenBank/DDBJ databases">
        <title>Whole genome sequencing of carbapenem-resistant Pseudomonas spp. isolated in Japan.</title>
        <authorList>
            <person name="Suzuki M."/>
            <person name="Maehana S."/>
            <person name="Kitasato H."/>
        </authorList>
    </citation>
    <scope>NUCLEOTIDE SEQUENCE</scope>
    <source>
        <strain evidence="4">KAM435</strain>
        <strain evidence="5 7">KAM436</strain>
    </source>
</reference>
<dbReference type="Gene3D" id="3.40.50.2300">
    <property type="match status" value="1"/>
</dbReference>
<dbReference type="InterPro" id="IPR001789">
    <property type="entry name" value="Sig_transdc_resp-reg_receiver"/>
</dbReference>
<comment type="caution">
    <text evidence="4">The sequence shown here is derived from an EMBL/GenBank/DDBJ whole genome shotgun (WGS) entry which is preliminary data.</text>
</comment>
<evidence type="ECO:0000313" key="6">
    <source>
        <dbReference type="Proteomes" id="UP000887212"/>
    </source>
</evidence>
<dbReference type="EMBL" id="BPMT01000026">
    <property type="protein sequence ID" value="GIZ94922.1"/>
    <property type="molecule type" value="Genomic_DNA"/>
</dbReference>
<evidence type="ECO:0000313" key="4">
    <source>
        <dbReference type="EMBL" id="GIZ90551.1"/>
    </source>
</evidence>
<dbReference type="CDD" id="cd17546">
    <property type="entry name" value="REC_hyHK_CKI1_RcsC-like"/>
    <property type="match status" value="1"/>
</dbReference>
<dbReference type="PANTHER" id="PTHR44591:SF23">
    <property type="entry name" value="CHEY SUBFAMILY"/>
    <property type="match status" value="1"/>
</dbReference>
<dbReference type="GO" id="GO:0000160">
    <property type="term" value="P:phosphorelay signal transduction system"/>
    <property type="evidence" value="ECO:0007669"/>
    <property type="project" value="InterPro"/>
</dbReference>
<feature type="modified residue" description="4-aspartylphosphate" evidence="2">
    <location>
        <position position="71"/>
    </location>
</feature>
<evidence type="ECO:0000256" key="1">
    <source>
        <dbReference type="ARBA" id="ARBA00022553"/>
    </source>
</evidence>
<keyword evidence="1 2" id="KW-0597">Phosphoprotein</keyword>
<dbReference type="EMBL" id="BPMS01000028">
    <property type="protein sequence ID" value="GIZ90551.1"/>
    <property type="molecule type" value="Genomic_DNA"/>
</dbReference>
<sequence>MSNPTAIEEPVMAKAIEPAKTKILIVDDSPTDTYVARKVAEQLFDEVRNVHSVQEMFVELKTFRPDMCTMDINLSDHLNGISLVAELRASDDDLSVMPIVMVSSRQTPADKQIAENAGASGYIVKPVTVESLHEMACKLIPGFKPIPFTKEKQ</sequence>
<evidence type="ECO:0000259" key="3">
    <source>
        <dbReference type="PROSITE" id="PS50110"/>
    </source>
</evidence>
<proteinExistence type="predicted"/>
<dbReference type="Proteomes" id="UP000887212">
    <property type="component" value="Unassembled WGS sequence"/>
</dbReference>
<feature type="domain" description="Response regulatory" evidence="3">
    <location>
        <begin position="22"/>
        <end position="140"/>
    </location>
</feature>
<organism evidence="4 6">
    <name type="scientific">Aquipseudomonas alcaligenes</name>
    <name type="common">Pseudomonas alcaligenes</name>
    <dbReference type="NCBI Taxonomy" id="43263"/>
    <lineage>
        <taxon>Bacteria</taxon>
        <taxon>Pseudomonadati</taxon>
        <taxon>Pseudomonadota</taxon>
        <taxon>Gammaproteobacteria</taxon>
        <taxon>Pseudomonadales</taxon>
        <taxon>Pseudomonadaceae</taxon>
        <taxon>Aquipseudomonas</taxon>
    </lineage>
</organism>
<protein>
    <submittedName>
        <fullName evidence="4">Response regulator</fullName>
    </submittedName>
</protein>
<dbReference type="SUPFAM" id="SSF52172">
    <property type="entry name" value="CheY-like"/>
    <property type="match status" value="1"/>
</dbReference>
<dbReference type="Proteomes" id="UP000887228">
    <property type="component" value="Unassembled WGS sequence"/>
</dbReference>
<gene>
    <name evidence="4" type="primary">cheY_2</name>
    <name evidence="4" type="ORF">KAM435_38780</name>
    <name evidence="5" type="ORF">KAM436_38900</name>
</gene>
<evidence type="ECO:0000313" key="7">
    <source>
        <dbReference type="Proteomes" id="UP000887228"/>
    </source>
</evidence>
<dbReference type="PANTHER" id="PTHR44591">
    <property type="entry name" value="STRESS RESPONSE REGULATOR PROTEIN 1"/>
    <property type="match status" value="1"/>
</dbReference>